<reference evidence="11" key="1">
    <citation type="journal article" date="2020" name="bioRxiv">
        <title>Comparative genomics of Chlamydomonas.</title>
        <authorList>
            <person name="Craig R.J."/>
            <person name="Hasan A.R."/>
            <person name="Ness R.W."/>
            <person name="Keightley P.D."/>
        </authorList>
    </citation>
    <scope>NUCLEOTIDE SEQUENCE</scope>
    <source>
        <strain evidence="11">CCAP 11/70</strain>
    </source>
</reference>
<evidence type="ECO:0000256" key="1">
    <source>
        <dbReference type="ARBA" id="ARBA00000707"/>
    </source>
</evidence>
<protein>
    <recommendedName>
        <fullName evidence="2">ubiquitinyl hydrolase 1</fullName>
        <ecNumber evidence="2">3.4.19.12</ecNumber>
    </recommendedName>
</protein>
<comment type="catalytic activity">
    <reaction evidence="1">
        <text>Thiol-dependent hydrolysis of ester, thioester, amide, peptide and isopeptide bonds formed by the C-terminal Gly of ubiquitin (a 76-residue protein attached to proteins as an intracellular targeting signal).</text>
        <dbReference type="EC" id="3.4.19.12"/>
    </reaction>
</comment>
<dbReference type="InterPro" id="IPR022099">
    <property type="entry name" value="DUF3638"/>
</dbReference>
<keyword evidence="6" id="KW-0788">Thiol protease</keyword>
<dbReference type="Proteomes" id="UP000612055">
    <property type="component" value="Unassembled WGS sequence"/>
</dbReference>
<keyword evidence="3" id="KW-0645">Protease</keyword>
<evidence type="ECO:0000259" key="9">
    <source>
        <dbReference type="Pfam" id="PF12340"/>
    </source>
</evidence>
<evidence type="ECO:0000256" key="8">
    <source>
        <dbReference type="SAM" id="MobiDB-lite"/>
    </source>
</evidence>
<proteinExistence type="predicted"/>
<evidence type="ECO:0000256" key="2">
    <source>
        <dbReference type="ARBA" id="ARBA00012759"/>
    </source>
</evidence>
<evidence type="ECO:0000256" key="6">
    <source>
        <dbReference type="ARBA" id="ARBA00022807"/>
    </source>
</evidence>
<dbReference type="InterPro" id="IPR022105">
    <property type="entry name" value="DUF3645"/>
</dbReference>
<keyword evidence="4" id="KW-0833">Ubl conjugation pathway</keyword>
<evidence type="ECO:0000259" key="10">
    <source>
        <dbReference type="Pfam" id="PF12359"/>
    </source>
</evidence>
<gene>
    <name evidence="11" type="ORF">HYH03_005201</name>
</gene>
<dbReference type="GO" id="GO:0006508">
    <property type="term" value="P:proteolysis"/>
    <property type="evidence" value="ECO:0007669"/>
    <property type="project" value="UniProtKB-KW"/>
</dbReference>
<feature type="compositionally biased region" description="Gly residues" evidence="8">
    <location>
        <begin position="1584"/>
        <end position="1593"/>
    </location>
</feature>
<feature type="coiled-coil region" evidence="7">
    <location>
        <begin position="596"/>
        <end position="630"/>
    </location>
</feature>
<keyword evidence="12" id="KW-1185">Reference proteome</keyword>
<dbReference type="Pfam" id="PF12359">
    <property type="entry name" value="DUF3645"/>
    <property type="match status" value="1"/>
</dbReference>
<comment type="caution">
    <text evidence="11">The sequence shown here is derived from an EMBL/GenBank/DDBJ whole genome shotgun (WGS) entry which is preliminary data.</text>
</comment>
<dbReference type="PANTHER" id="PTHR13367">
    <property type="entry name" value="UBIQUITIN THIOESTERASE"/>
    <property type="match status" value="1"/>
</dbReference>
<evidence type="ECO:0000256" key="5">
    <source>
        <dbReference type="ARBA" id="ARBA00022801"/>
    </source>
</evidence>
<dbReference type="PANTHER" id="PTHR13367:SF33">
    <property type="entry name" value="P-LOOP CONTAINING NUCLEOSIDE TRIPHOSPHATE HYDROLASE PROTEIN"/>
    <property type="match status" value="1"/>
</dbReference>
<name>A0A835Y8M3_9CHLO</name>
<feature type="coiled-coil region" evidence="7">
    <location>
        <begin position="2626"/>
        <end position="2655"/>
    </location>
</feature>
<keyword evidence="7" id="KW-0175">Coiled coil</keyword>
<evidence type="ECO:0000256" key="7">
    <source>
        <dbReference type="SAM" id="Coils"/>
    </source>
</evidence>
<evidence type="ECO:0000313" key="11">
    <source>
        <dbReference type="EMBL" id="KAG2496793.1"/>
    </source>
</evidence>
<dbReference type="OrthoDB" id="538905at2759"/>
<organism evidence="11 12">
    <name type="scientific">Edaphochlamys debaryana</name>
    <dbReference type="NCBI Taxonomy" id="47281"/>
    <lineage>
        <taxon>Eukaryota</taxon>
        <taxon>Viridiplantae</taxon>
        <taxon>Chlorophyta</taxon>
        <taxon>core chlorophytes</taxon>
        <taxon>Chlorophyceae</taxon>
        <taxon>CS clade</taxon>
        <taxon>Chlamydomonadales</taxon>
        <taxon>Chlamydomonadales incertae sedis</taxon>
        <taxon>Edaphochlamys</taxon>
    </lineage>
</organism>
<dbReference type="EMBL" id="JAEHOE010000017">
    <property type="protein sequence ID" value="KAG2496793.1"/>
    <property type="molecule type" value="Genomic_DNA"/>
</dbReference>
<dbReference type="InterPro" id="IPR051346">
    <property type="entry name" value="OTU_Deubiquitinase"/>
</dbReference>
<feature type="domain" description="DUF3645" evidence="10">
    <location>
        <begin position="2156"/>
        <end position="2185"/>
    </location>
</feature>
<feature type="region of interest" description="Disordered" evidence="8">
    <location>
        <begin position="1575"/>
        <end position="1600"/>
    </location>
</feature>
<keyword evidence="5" id="KW-0378">Hydrolase</keyword>
<dbReference type="Pfam" id="PF12340">
    <property type="entry name" value="DUF3638"/>
    <property type="match status" value="1"/>
</dbReference>
<evidence type="ECO:0000313" key="12">
    <source>
        <dbReference type="Proteomes" id="UP000612055"/>
    </source>
</evidence>
<dbReference type="EC" id="3.4.19.12" evidence="2"/>
<feature type="region of interest" description="Disordered" evidence="8">
    <location>
        <begin position="344"/>
        <end position="366"/>
    </location>
</feature>
<sequence>MDDEMEDAVDVSTVNPPLLHCIFGFPTAGPSQLQSQERVRDLVALLGGFVSTLEDESSGAAGEPVWAGLEPSDLEAIASAAGLAHSAVTWFPEFGAALLALDPGPGTIRSDPNTLALHLVCLDCWVLFAPGSRHQASRPSAPERVYHSAASAGHQLLPCGHVSKADHDRLLELIDNRQKWGGGGARTPAFIHAAVEAAVTMLKKGGKEVEAAAAPGSRGGFTNVGQQAGVNAVRDTCWPLVRLVLQVLLERAPNCAPASPPALLLQSALAHMELWLLQGQLRALTPSKADPKAVTDLVHMLQSAARKAMALARKGQDVRAFTASLASARACIEEAMAQRMLQQAQEAEMPAPGSPSLAGRAARPTGVVPEALEPRADEGGLEAARARAGPNLGSVRLLHPGASFTSMLTLLTSERQWSSQADGEHYQLVLRSLERELFGRAAAGFEAPANSLSEVSVAALERVVDAYRLMLQHFLATPAAKAAAAEGALQPSELRSRELLVVEYDLVLQYGVALSYKDLRHLALSDRAAVEAAQAVAAYLQRRTRAGSELFCLRDEGAASFDFALEFAEADDDLRQLWREEQADASARRDEHWSVVQCKQEEAKRLRGEQRALKTEEEGLQKNLDAVEARYKAHAASYASVLEARSALLQNKSKQKAVSAELAAAKEAPPPVIQPLPKDRQAGLAWLFWLHTPPLLRALSRASLLAQQMLLPRPLSEELKSQLAVKELPTSLVSHYNGCRNDGRYLRHPSQTAAGTAGAVRLWASAKAPDAKDIGPKVIDAFMSRADGVWHPDDLLPQMVWKGSGAEADKQLGIQGWFNPFGPVPAAEVETFFAATMPAGAEVLQWAVGTPEEPAASRGNLAIERQYRRPCWLDKPGFLAFGALRAYPLRQLCRLSAALRERTLPLAHPAVHVLVRQLLYHIGTLTDGDPPQLLWRTGWDEPNGVLPTLCAELEALAEQLDPTPREHEAVMLLGPLAAYVAAFHQPCRAVARRFAAMTSRVADELEAEIGLHAADEGRVAALLAKQCRWRAMALLCYDTDALAEVDDARAMVRLAALLKLGRVFLPDPALLAKSEVDQLRAQNVVARRIDFFVRCVAQHPDILTAVVAAVLPSRDLGGGLQWSQLPGSSASWEAVGPDGHLYSVNLLNGTVLFDGWPPSRLPKEVTQHALYRRNFGTWSFEVDGGGQAGAACTRSTRRLVNGRRYEFTLGQGDQSLAVTEVDVGRGVRLELLDPGADHACGEWGPELPPRLRQLYSHWLCRARRVLVLRPPDFQQHDVHYVMQYVRRGAVFTFDCRRVPQHLRACHWLDLLSNHEAELTDRLVRLSGSAVRDTVLAKLDSPDLVHSYQPAGRRAGAGARAGAASCQLIFELPRYGLEFELHRSGELVSRDYPGYRLRRSQRLVTTGTDAGYGSERVSYTLPDFKSYLVLERRPSERQLPAAAQQADALVLIPAGPVQSRGGLVAVATGPGSGACLKVHRYEVHGRFGHLRASSVLARLQLAALYAATGTLLPEPASRATGGQMAMTLLRKCWGTRPLTAQEEQQLRSVGRLGGHLAPGLRPLAAELEASASQLSHLFPCQPGDGHSGGSGDGSGYHDPVSRRDADTVYEQAASRTCQGWRLLSARDRLTASEERRVLGVSRSSPAVPEWRRRGLFTPVPAPEGFPVAVNYVADKEAQLASLVQQPQGGAGAGAAQQACPAYPLASLQEMKAEVSANCAAAEAFLLRHVSAVPDDVGYPGAAFRLLLLSGAAPSAGPLDLAAVAWQQEALRTYNPFLSEEAVAGLHEGVLTWLALCVLEDRLGRLEALARAGEEYKVQLVQELFVSRVWDVRAHPQWLVFEAEGQLQIRPQQDAVAAHLMDPANAGAIAQLNMGEGKTPVILPMLALHWADGSRVVRLNFLSTLLDEAYAHLHAHLTASVLGRKLFMLPYHRNLELTAAQDGGLVLVAPEHRLSLLLKRTELGLEAPAEEDIEVEDEEEAERQAAALCCSALDELTELPYVDVLDESDELLHHRVLEAPAGQPSGTQPALPPPGSFCGLRLLHGEALSAEASRELARELVRELIEQPDLQLHWLHGHPRRDAIVSCMLDAALPAMDLLGLGSVGGGADQLPPDRMPQVLAFRGLLAFKLLEHALQKRHLVDYGVDRSSAQQPRPGGRTRMAVPFRAAHVPSERSEFAQPDVALLLTHKSYYQDGLSLDELQAALAKLLALGPSARRHEYEERWLPLARDGIAPEHLPLLDSAAKLDPGDSTQLQLLNRYFSHNTAAINFWLAHCVLPSETRQFPQRLAASAWHLAGSGGGRVVGFSGTNDNHRLLPLQVHKAEPKEPSLAATNGRMLAVMLNHTLGFKTLPAETGGLPAWRALLDAALALQREGVEVRALIDCGALLAGTSNRAAAAFILPRLDRVRFCGVTYFDEGKRCWVVEDRQGRRAPRDASPFPEADTFVLFDDARCRGADLKLRLGAVGLLTLGPGSTKDRVMQAAGRLRQLGRGQKLWLAAAPDVAARIRSASAAVAASAAAAAANSVDSWPRRQVAEAVLRWAMDNTVAATLVGVQAWADQGLAFAATGGSPRPTDKLTEPALAAKHTGADDAGENAPAGAAAVQQYAAQIVLRSTEYGEGHLVVAGGRADEECEKELEQEEEEEEEVERELPRITRRSEKAWDLAAVSAALAGNAAVLSPASLAAAANVQVRSLPSAVQHMLAPRALRHIPWSVKVHGTSNFYAAAADPQPSPLNDYLRPVDALLLFPRLGQVLLLSEREADQLLGALWERRRQGDAAGGGAGSGRSNAGAPLLLSLCYLRDAWAAGAVPRLAVSLATGATLGAGAAGQGGAAAVSPMRFLDARALVSLQLFNGEVSFTAGAARQEVRVLMAARREAAEALVEMRGKGVALPRSDLERAVEGAQEAA</sequence>
<feature type="domain" description="DUF3638" evidence="9">
    <location>
        <begin position="1826"/>
        <end position="2013"/>
    </location>
</feature>
<evidence type="ECO:0000256" key="4">
    <source>
        <dbReference type="ARBA" id="ARBA00022786"/>
    </source>
</evidence>
<dbReference type="GO" id="GO:0004843">
    <property type="term" value="F:cysteine-type deubiquitinase activity"/>
    <property type="evidence" value="ECO:0007669"/>
    <property type="project" value="UniProtKB-EC"/>
</dbReference>
<accession>A0A835Y8M3</accession>
<evidence type="ECO:0000256" key="3">
    <source>
        <dbReference type="ARBA" id="ARBA00022670"/>
    </source>
</evidence>